<dbReference type="EMBL" id="CAJVCH010486901">
    <property type="protein sequence ID" value="CAG7820685.1"/>
    <property type="molecule type" value="Genomic_DNA"/>
</dbReference>
<proteinExistence type="predicted"/>
<reference evidence="2" key="1">
    <citation type="submission" date="2021-06" db="EMBL/GenBank/DDBJ databases">
        <authorList>
            <person name="Hodson N. C."/>
            <person name="Mongue J. A."/>
            <person name="Jaron S. K."/>
        </authorList>
    </citation>
    <scope>NUCLEOTIDE SEQUENCE</scope>
</reference>
<evidence type="ECO:0000256" key="1">
    <source>
        <dbReference type="SAM" id="SignalP"/>
    </source>
</evidence>
<keyword evidence="1" id="KW-0732">Signal</keyword>
<dbReference type="Proteomes" id="UP000708208">
    <property type="component" value="Unassembled WGS sequence"/>
</dbReference>
<dbReference type="AlphaFoldDB" id="A0A8J2KTV2"/>
<gene>
    <name evidence="2" type="ORF">AFUS01_LOCUS31064</name>
</gene>
<organism evidence="2 3">
    <name type="scientific">Allacma fusca</name>
    <dbReference type="NCBI Taxonomy" id="39272"/>
    <lineage>
        <taxon>Eukaryota</taxon>
        <taxon>Metazoa</taxon>
        <taxon>Ecdysozoa</taxon>
        <taxon>Arthropoda</taxon>
        <taxon>Hexapoda</taxon>
        <taxon>Collembola</taxon>
        <taxon>Symphypleona</taxon>
        <taxon>Sminthuridae</taxon>
        <taxon>Allacma</taxon>
    </lineage>
</organism>
<comment type="caution">
    <text evidence="2">The sequence shown here is derived from an EMBL/GenBank/DDBJ whole genome shotgun (WGS) entry which is preliminary data.</text>
</comment>
<evidence type="ECO:0000313" key="3">
    <source>
        <dbReference type="Proteomes" id="UP000708208"/>
    </source>
</evidence>
<name>A0A8J2KTV2_9HEXA</name>
<keyword evidence="3" id="KW-1185">Reference proteome</keyword>
<feature type="chain" id="PRO_5035157780" evidence="1">
    <location>
        <begin position="19"/>
        <end position="566"/>
    </location>
</feature>
<sequence>MSTISTVLFIATVSATSALFHIHRAQVATKVVYGEPVYSDGAYAQAPAGVQTPTVYAGPAPKSPGVAAPVSPHSYAPSMNTNFQVGSSAAGHTAVPSYANQAAPGTTYYSSDFPASPVAGKNAARSTAYMIFTHTPDSAAWSKANITPNFNGAVTSAPSGVIASTTNGVFTSTTDGTFITNGAVSSAANGIDTSVTNGVAGSTVYSVGTANTNGVAGSTVYSVGTANTNGVDGSTVYSVGTANTNGVAGSTVYSVGNENKNGVASSNLYSVGNENTNGVASSTVYSVGNDNTHGVPNSTVYSVGTSDRNGVANATVYSVSTSATNGVANSTVYSVGTSVPNRVATSATTAGDTPVVTGVATPEVTNAVRGSVTKASPPTVTKPISTKISFPGNKQNASVYYEGWTKVPNTGRGRYSGVTKGRPVSYAGQGYYAPKFKNMPDSVNFAGHGYKHQAPAQLHYAGYGPKYYATLTKSVRIPVGFTGQGYNTRIAALTKAALFPFGNRPRFNENPFKVVPIPIFKHKQHVTVVKHFNAPIPQAYPRHYCHSCKGYHRTPVRSSGHRNYLY</sequence>
<protein>
    <submittedName>
        <fullName evidence="2">Uncharacterized protein</fullName>
    </submittedName>
</protein>
<accession>A0A8J2KTV2</accession>
<feature type="signal peptide" evidence="1">
    <location>
        <begin position="1"/>
        <end position="18"/>
    </location>
</feature>
<evidence type="ECO:0000313" key="2">
    <source>
        <dbReference type="EMBL" id="CAG7820685.1"/>
    </source>
</evidence>